<dbReference type="EMBL" id="KI913129">
    <property type="protein sequence ID" value="ETV78955.1"/>
    <property type="molecule type" value="Genomic_DNA"/>
</dbReference>
<feature type="compositionally biased region" description="Polar residues" evidence="14">
    <location>
        <begin position="1"/>
        <end position="10"/>
    </location>
</feature>
<dbReference type="Gene3D" id="3.30.460.10">
    <property type="entry name" value="Beta Polymerase, domain 2"/>
    <property type="match status" value="1"/>
</dbReference>
<evidence type="ECO:0000259" key="17">
    <source>
        <dbReference type="Pfam" id="PF20750"/>
    </source>
</evidence>
<proteinExistence type="inferred from homology"/>
<comment type="cofactor">
    <cofactor evidence="13">
        <name>Mg(2+)</name>
        <dbReference type="ChEBI" id="CHEBI:18420"/>
    </cofactor>
    <text evidence="13">Binds 2 magnesium ions. Also active with manganese.</text>
</comment>
<feature type="binding site" evidence="12">
    <location>
        <position position="226"/>
    </location>
    <ligand>
        <name>ATP</name>
        <dbReference type="ChEBI" id="CHEBI:30616"/>
    </ligand>
</feature>
<dbReference type="GO" id="GO:1990817">
    <property type="term" value="F:poly(A) RNA polymerase activity"/>
    <property type="evidence" value="ECO:0007669"/>
    <property type="project" value="UniProtKB-UniRule"/>
</dbReference>
<feature type="binding site" evidence="12">
    <location>
        <position position="217"/>
    </location>
    <ligand>
        <name>ATP</name>
        <dbReference type="ChEBI" id="CHEBI:30616"/>
    </ligand>
</feature>
<dbReference type="InterPro" id="IPR043519">
    <property type="entry name" value="NT_sf"/>
</dbReference>
<feature type="binding site" evidence="13">
    <location>
        <position position="103"/>
    </location>
    <ligand>
        <name>Mg(2+)</name>
        <dbReference type="ChEBI" id="CHEBI:18420"/>
        <label>1</label>
        <note>catalytic</note>
    </ligand>
</feature>
<evidence type="ECO:0000256" key="2">
    <source>
        <dbReference type="ARBA" id="ARBA00004123"/>
    </source>
</evidence>
<dbReference type="SUPFAM" id="SSF55003">
    <property type="entry name" value="PAP/Archaeal CCA-adding enzyme, C-terminal domain"/>
    <property type="match status" value="1"/>
</dbReference>
<feature type="domain" description="Poly(A) polymerase RNA-binding" evidence="15">
    <location>
        <begin position="419"/>
        <end position="496"/>
    </location>
</feature>
<dbReference type="STRING" id="112090.W4GGY7"/>
<comment type="function">
    <text evidence="11">Polymerase that creates the 3'-poly(A) tail of mRNA's.</text>
</comment>
<accession>W4GGY7</accession>
<evidence type="ECO:0000256" key="10">
    <source>
        <dbReference type="ARBA" id="ARBA00023242"/>
    </source>
</evidence>
<dbReference type="GO" id="GO:0006397">
    <property type="term" value="P:mRNA processing"/>
    <property type="evidence" value="ECO:0007669"/>
    <property type="project" value="UniProtKB-KW"/>
</dbReference>
<evidence type="ECO:0000256" key="5">
    <source>
        <dbReference type="ARBA" id="ARBA00022679"/>
    </source>
</evidence>
<feature type="region of interest" description="Disordered" evidence="14">
    <location>
        <begin position="1"/>
        <end position="22"/>
    </location>
</feature>
<keyword evidence="9 13" id="KW-0460">Magnesium</keyword>
<dbReference type="VEuPathDB" id="FungiDB:H257_07742"/>
<organism evidence="18">
    <name type="scientific">Aphanomyces astaci</name>
    <name type="common">Crayfish plague agent</name>
    <dbReference type="NCBI Taxonomy" id="112090"/>
    <lineage>
        <taxon>Eukaryota</taxon>
        <taxon>Sar</taxon>
        <taxon>Stramenopiles</taxon>
        <taxon>Oomycota</taxon>
        <taxon>Saprolegniomycetes</taxon>
        <taxon>Saprolegniales</taxon>
        <taxon>Verrucalvaceae</taxon>
        <taxon>Aphanomyces</taxon>
    </lineage>
</organism>
<comment type="subcellular location">
    <subcellularLocation>
        <location evidence="2 11">Nucleus</location>
    </subcellularLocation>
</comment>
<feature type="binding site" evidence="12">
    <location>
        <begin position="235"/>
        <end position="236"/>
    </location>
    <ligand>
        <name>ATP</name>
        <dbReference type="ChEBI" id="CHEBI:30616"/>
    </ligand>
</feature>
<evidence type="ECO:0000256" key="6">
    <source>
        <dbReference type="ARBA" id="ARBA00022723"/>
    </source>
</evidence>
<dbReference type="Gene3D" id="1.10.1410.10">
    <property type="match status" value="1"/>
</dbReference>
<feature type="binding site" evidence="13">
    <location>
        <position position="103"/>
    </location>
    <ligand>
        <name>Mg(2+)</name>
        <dbReference type="ChEBI" id="CHEBI:18420"/>
        <label>2</label>
        <note>catalytic</note>
    </ligand>
</feature>
<dbReference type="AlphaFoldDB" id="W4GGY7"/>
<feature type="domain" description="Poly(A) polymerase RNA-binding" evidence="15">
    <location>
        <begin position="359"/>
        <end position="409"/>
    </location>
</feature>
<reference evidence="18" key="1">
    <citation type="submission" date="2013-12" db="EMBL/GenBank/DDBJ databases">
        <title>The Genome Sequence of Aphanomyces astaci APO3.</title>
        <authorList>
            <consortium name="The Broad Institute Genomics Platform"/>
            <person name="Russ C."/>
            <person name="Tyler B."/>
            <person name="van West P."/>
            <person name="Dieguez-Uribeondo J."/>
            <person name="Young S.K."/>
            <person name="Zeng Q."/>
            <person name="Gargeya S."/>
            <person name="Fitzgerald M."/>
            <person name="Abouelleil A."/>
            <person name="Alvarado L."/>
            <person name="Chapman S.B."/>
            <person name="Gainer-Dewar J."/>
            <person name="Goldberg J."/>
            <person name="Griggs A."/>
            <person name="Gujja S."/>
            <person name="Hansen M."/>
            <person name="Howarth C."/>
            <person name="Imamovic A."/>
            <person name="Ireland A."/>
            <person name="Larimer J."/>
            <person name="McCowan C."/>
            <person name="Murphy C."/>
            <person name="Pearson M."/>
            <person name="Poon T.W."/>
            <person name="Priest M."/>
            <person name="Roberts A."/>
            <person name="Saif S."/>
            <person name="Shea T."/>
            <person name="Sykes S."/>
            <person name="Wortman J."/>
            <person name="Nusbaum C."/>
            <person name="Birren B."/>
        </authorList>
    </citation>
    <scope>NUCLEOTIDE SEQUENCE [LARGE SCALE GENOMIC DNA]</scope>
    <source>
        <strain evidence="18">APO3</strain>
    </source>
</reference>
<evidence type="ECO:0000256" key="7">
    <source>
        <dbReference type="ARBA" id="ARBA00022741"/>
    </source>
</evidence>
<feature type="binding site" evidence="12">
    <location>
        <position position="156"/>
    </location>
    <ligand>
        <name>ATP</name>
        <dbReference type="ChEBI" id="CHEBI:30616"/>
    </ligand>
</feature>
<feature type="domain" description="Poly(A) polymerase nucleotidyltransferase" evidence="17">
    <location>
        <begin position="9"/>
        <end position="203"/>
    </location>
</feature>
<feature type="region of interest" description="Disordered" evidence="14">
    <location>
        <begin position="504"/>
        <end position="536"/>
    </location>
</feature>
<dbReference type="Gene3D" id="3.30.70.590">
    <property type="entry name" value="Poly(A) polymerase predicted RNA binding domain"/>
    <property type="match status" value="2"/>
</dbReference>
<feature type="binding site" evidence="13">
    <location>
        <position position="101"/>
    </location>
    <ligand>
        <name>Mg(2+)</name>
        <dbReference type="ChEBI" id="CHEBI:18420"/>
        <label>2</label>
        <note>catalytic</note>
    </ligand>
</feature>
<dbReference type="FunFam" id="1.10.1410.10:FF:000001">
    <property type="entry name" value="Putative poly(A) polymerase gamma"/>
    <property type="match status" value="1"/>
</dbReference>
<feature type="binding site" evidence="13">
    <location>
        <position position="156"/>
    </location>
    <ligand>
        <name>Mg(2+)</name>
        <dbReference type="ChEBI" id="CHEBI:18420"/>
        <label>2</label>
        <note>catalytic</note>
    </ligand>
</feature>
<comment type="catalytic activity">
    <reaction evidence="11">
        <text>RNA(n) + ATP = RNA(n)-3'-adenine ribonucleotide + diphosphate</text>
        <dbReference type="Rhea" id="RHEA:11332"/>
        <dbReference type="Rhea" id="RHEA-COMP:14527"/>
        <dbReference type="Rhea" id="RHEA-COMP:17347"/>
        <dbReference type="ChEBI" id="CHEBI:30616"/>
        <dbReference type="ChEBI" id="CHEBI:33019"/>
        <dbReference type="ChEBI" id="CHEBI:140395"/>
        <dbReference type="ChEBI" id="CHEBI:173115"/>
        <dbReference type="EC" id="2.7.7.19"/>
    </reaction>
</comment>
<dbReference type="Pfam" id="PF04926">
    <property type="entry name" value="PAP_RNA-bind"/>
    <property type="match status" value="2"/>
</dbReference>
<dbReference type="CDD" id="cd05402">
    <property type="entry name" value="NT_PAP_TUTase"/>
    <property type="match status" value="1"/>
</dbReference>
<evidence type="ECO:0000256" key="4">
    <source>
        <dbReference type="ARBA" id="ARBA00022664"/>
    </source>
</evidence>
<evidence type="ECO:0000256" key="11">
    <source>
        <dbReference type="PIRNR" id="PIRNR018425"/>
    </source>
</evidence>
<dbReference type="PIRSF" id="PIRSF018425">
    <property type="entry name" value="PolyA_polymerase"/>
    <property type="match status" value="1"/>
</dbReference>
<keyword evidence="6 13" id="KW-0479">Metal-binding</keyword>
<evidence type="ECO:0000256" key="1">
    <source>
        <dbReference type="ARBA" id="ARBA00001936"/>
    </source>
</evidence>
<keyword evidence="10 11" id="KW-0539">Nucleus</keyword>
<keyword evidence="8 11" id="KW-0067">ATP-binding</keyword>
<dbReference type="GeneID" id="20809738"/>
<evidence type="ECO:0000256" key="9">
    <source>
        <dbReference type="ARBA" id="ARBA00022842"/>
    </source>
</evidence>
<feature type="binding site" evidence="13">
    <location>
        <position position="101"/>
    </location>
    <ligand>
        <name>Mg(2+)</name>
        <dbReference type="ChEBI" id="CHEBI:18420"/>
        <label>1</label>
        <note>catalytic</note>
    </ligand>
</feature>
<dbReference type="SUPFAM" id="SSF81301">
    <property type="entry name" value="Nucleotidyltransferase"/>
    <property type="match status" value="1"/>
</dbReference>
<comment type="similarity">
    <text evidence="3 11">Belongs to the poly(A) polymerase family.</text>
</comment>
<dbReference type="GO" id="GO:0005524">
    <property type="term" value="F:ATP binding"/>
    <property type="evidence" value="ECO:0007669"/>
    <property type="project" value="UniProtKB-UniRule"/>
</dbReference>
<keyword evidence="5 11" id="KW-0808">Transferase</keyword>
<evidence type="ECO:0000256" key="14">
    <source>
        <dbReference type="SAM" id="MobiDB-lite"/>
    </source>
</evidence>
<feature type="binding site" evidence="12">
    <location>
        <begin position="101"/>
        <end position="103"/>
    </location>
    <ligand>
        <name>ATP</name>
        <dbReference type="ChEBI" id="CHEBI:30616"/>
    </ligand>
</feature>
<dbReference type="PANTHER" id="PTHR10682:SF10">
    <property type="entry name" value="POLYNUCLEOTIDE ADENYLYLTRANSFERASE"/>
    <property type="match status" value="1"/>
</dbReference>
<dbReference type="InterPro" id="IPR048840">
    <property type="entry name" value="PolA_pol_NTPase"/>
</dbReference>
<dbReference type="PANTHER" id="PTHR10682">
    <property type="entry name" value="POLY A POLYMERASE"/>
    <property type="match status" value="1"/>
</dbReference>
<protein>
    <recommendedName>
        <fullName evidence="11">Poly(A) polymerase</fullName>
        <ecNumber evidence="11">2.7.7.19</ecNumber>
    </recommendedName>
</protein>
<dbReference type="EC" id="2.7.7.19" evidence="11"/>
<dbReference type="InterPro" id="IPR011068">
    <property type="entry name" value="NuclTrfase_I-like_C"/>
</dbReference>
<feature type="domain" description="Poly(A) polymerase central" evidence="16">
    <location>
        <begin position="208"/>
        <end position="356"/>
    </location>
</feature>
<keyword evidence="7 11" id="KW-0547">Nucleotide-binding</keyword>
<feature type="binding site" evidence="12">
    <location>
        <begin position="88"/>
        <end position="90"/>
    </location>
    <ligand>
        <name>ATP</name>
        <dbReference type="ChEBI" id="CHEBI:30616"/>
    </ligand>
</feature>
<evidence type="ECO:0000313" key="18">
    <source>
        <dbReference type="EMBL" id="ETV78955.1"/>
    </source>
</evidence>
<evidence type="ECO:0000256" key="13">
    <source>
        <dbReference type="PIRSR" id="PIRSR018425-2"/>
    </source>
</evidence>
<evidence type="ECO:0000259" key="16">
    <source>
        <dbReference type="Pfam" id="PF04928"/>
    </source>
</evidence>
<dbReference type="SUPFAM" id="SSF81631">
    <property type="entry name" value="PAP/OAS1 substrate-binding domain"/>
    <property type="match status" value="1"/>
</dbReference>
<sequence>MFVNGANNGITPPISMAVPTSTDHQMTTSLTDTLRQWNLYEGAEGSLRRENALELVGDWVEHWAQAEATKRGLLIDGATTRLTQLRTFGSYRLGVHSPEADIDTLCLAPRHCSRLGFFSSFPSFLKQQSQVTAAVHAIPDAYVPVIKLEVLGVAIDLLFVTLDVASVPEDINVLDTNTLTDVDEPGVRSLNGCRVAEMILQLVPNIDQFRLTLVAVKHWARMRGIYSNVLGFLGGVNWAILVARVCQLYPHSLAGTLLTKFFRVYHQWIWPNPILLNNVMDDDADQLLGLTSWNPKVYPRDRLHLMPIITPAYPAMNSSYNVMDSTLRLMQAEFRQAATVCVDIELQSLPWEELFVESNFFDRWEHFLRIDISSHASQFTAWFGWVECRLRSFFGRLEQMEDVDIAPFARFYDIPGDSDSTTTTSSSSSTTTSSSCCFVGLAFHLPDNAQRFSVDFTMAVQEFAAVLDMWPQRTSDMDLQVHYVRRNQLPSWIVRPSTVQLGMQNGKRRTDCVTDDSTPHTHSPKRRKGTLLESSR</sequence>
<dbReference type="RefSeq" id="XP_009831674.1">
    <property type="nucleotide sequence ID" value="XM_009833372.1"/>
</dbReference>
<dbReference type="Pfam" id="PF20750">
    <property type="entry name" value="PAP_NTPase"/>
    <property type="match status" value="1"/>
</dbReference>
<dbReference type="Pfam" id="PF04928">
    <property type="entry name" value="PAP_central"/>
    <property type="match status" value="1"/>
</dbReference>
<dbReference type="GO" id="GO:0003723">
    <property type="term" value="F:RNA binding"/>
    <property type="evidence" value="ECO:0007669"/>
    <property type="project" value="UniProtKB-UniRule"/>
</dbReference>
<name>W4GGY7_APHAT</name>
<dbReference type="GO" id="GO:0005634">
    <property type="term" value="C:nucleus"/>
    <property type="evidence" value="ECO:0007669"/>
    <property type="project" value="UniProtKB-SubCell"/>
</dbReference>
<dbReference type="GO" id="GO:0031123">
    <property type="term" value="P:RNA 3'-end processing"/>
    <property type="evidence" value="ECO:0007669"/>
    <property type="project" value="InterPro"/>
</dbReference>
<dbReference type="OrthoDB" id="412748at2759"/>
<keyword evidence="4 11" id="KW-0507">mRNA processing</keyword>
<gene>
    <name evidence="18" type="ORF">H257_07742</name>
</gene>
<dbReference type="InterPro" id="IPR007010">
    <property type="entry name" value="PolA_pol_RNA-bd_dom"/>
</dbReference>
<evidence type="ECO:0000256" key="12">
    <source>
        <dbReference type="PIRSR" id="PIRSR018425-1"/>
    </source>
</evidence>
<dbReference type="InterPro" id="IPR014492">
    <property type="entry name" value="PolyA_polymerase"/>
</dbReference>
<evidence type="ECO:0000256" key="3">
    <source>
        <dbReference type="ARBA" id="ARBA00010912"/>
    </source>
</evidence>
<evidence type="ECO:0000256" key="8">
    <source>
        <dbReference type="ARBA" id="ARBA00022840"/>
    </source>
</evidence>
<dbReference type="InterPro" id="IPR007012">
    <property type="entry name" value="PolA_pol_cen_dom"/>
</dbReference>
<comment type="cofactor">
    <cofactor evidence="1">
        <name>Mn(2+)</name>
        <dbReference type="ChEBI" id="CHEBI:29035"/>
    </cofactor>
</comment>
<dbReference type="GO" id="GO:0046872">
    <property type="term" value="F:metal ion binding"/>
    <property type="evidence" value="ECO:0007669"/>
    <property type="project" value="UniProtKB-KW"/>
</dbReference>
<evidence type="ECO:0000259" key="15">
    <source>
        <dbReference type="Pfam" id="PF04926"/>
    </source>
</evidence>